<proteinExistence type="predicted"/>
<dbReference type="FunCoup" id="A0A2T3ADL0">
    <property type="interactions" value="78"/>
</dbReference>
<dbReference type="Proteomes" id="UP000241462">
    <property type="component" value="Unassembled WGS sequence"/>
</dbReference>
<feature type="domain" description="PhoD-like phosphatase" evidence="2">
    <location>
        <begin position="559"/>
        <end position="722"/>
    </location>
</feature>
<feature type="compositionally biased region" description="Low complexity" evidence="1">
    <location>
        <begin position="716"/>
        <end position="727"/>
    </location>
</feature>
<feature type="domain" description="PhoD-like phosphatase" evidence="2">
    <location>
        <begin position="222"/>
        <end position="410"/>
    </location>
</feature>
<protein>
    <recommendedName>
        <fullName evidence="2">PhoD-like phosphatase domain-containing protein</fullName>
    </recommendedName>
</protein>
<dbReference type="InterPro" id="IPR018946">
    <property type="entry name" value="PhoD-like_MPP"/>
</dbReference>
<evidence type="ECO:0000256" key="1">
    <source>
        <dbReference type="SAM" id="MobiDB-lite"/>
    </source>
</evidence>
<feature type="domain" description="PhoD-like phosphatase" evidence="2">
    <location>
        <begin position="474"/>
        <end position="547"/>
    </location>
</feature>
<evidence type="ECO:0000313" key="3">
    <source>
        <dbReference type="EMBL" id="PSR92409.1"/>
    </source>
</evidence>
<dbReference type="EMBL" id="KZ678406">
    <property type="protein sequence ID" value="PSR92409.1"/>
    <property type="molecule type" value="Genomic_DNA"/>
</dbReference>
<accession>A0A2T3ADL0</accession>
<dbReference type="Pfam" id="PF19050">
    <property type="entry name" value="PhoD_2"/>
    <property type="match status" value="3"/>
</dbReference>
<dbReference type="GO" id="GO:0016020">
    <property type="term" value="C:membrane"/>
    <property type="evidence" value="ECO:0007669"/>
    <property type="project" value="TreeGrafter"/>
</dbReference>
<dbReference type="PANTHER" id="PTHR46689:SF3">
    <property type="entry name" value="PHOD-LIKE PHOSPHATASE DOMAIN-CONTAINING PROTEIN"/>
    <property type="match status" value="1"/>
</dbReference>
<dbReference type="InParanoid" id="A0A2T3ADL0"/>
<feature type="compositionally biased region" description="Basic and acidic residues" evidence="1">
    <location>
        <begin position="1"/>
        <end position="13"/>
    </location>
</feature>
<sequence length="884" mass="97280">MTSHYPDADLFRDDDGDDDESAVHPHDPYASNTRWRHEESSVYRQHASRQPRAAEAKTGTHDLADFLNSTRVAPDTASHQDSTAAVTPHKHTPLIVDGHPSEAVARARAESDAAGAAAPHSHPKDGRTIACGPLLNYRRMQGNVWVGSVLVVTTGGGKTQQFVPTLTLRKVGEASAGAANTNGSHEASDGVAAIGASVVQGVCLYSEPRNTFWRFDLHCEMEAKEVKWEYALPEMRFISKKKPQRNSFYVPAITESMRIMFHSCNGFSVGTDEDAWSGPALWNDVMRRHADAPFHVMLGGGDQIYNDGIRVHGPLRDWTAISNPKKRREFPFPEELRAECDDYYLNNYIRWYSTEPFASANGQIPQVNIWDDHDIIDGFGSYVNEFMKCDVFRGIGGCAHKYYMLFQHHIPPPPSTYTSDAPQTMREPGDSGRTPIDPVQLADTFVGAPIIESNYIIGPKPGPYVAEHSHNIFAKLGARIALLGIDARTERTRHQVNYPETYDLIFGRLRAELQNAQMSGTPFRHVILLLGIPIAYPRLTWLENIFSSPFLGPVKFANRRFGLAGGGFFNHFDGSVDLLDDLDDHYTARTHKKERNWMIETLQTVCQQYSVRLTILGGDVHLAALGRFYSNPSLNIPCENDHRYMVNVISSAIVNKPPPQAIANLLARRNKIHHLNTDTDETLLKLFNKDPGDSSKTAAHNEVTMPSRNYAIITENSPNNPAFSSPSGQEHENSSHLQFQHPQHLQPSINNLRPATATTNGQSAASTNGASGLAKTQTHTSDKSKKSRHRHPKHNVDGHLPISTGETGCGTAHKAANEVEHGRGNDGGLDICIRVEVDQHDRTGQTESYGLTVPALTTNLGVGMNGVNVNGTGVNGIGAGSIPA</sequence>
<evidence type="ECO:0000259" key="2">
    <source>
        <dbReference type="Pfam" id="PF19050"/>
    </source>
</evidence>
<dbReference type="InterPro" id="IPR043904">
    <property type="entry name" value="PhoD_2-like"/>
</dbReference>
<dbReference type="CDD" id="cd07389">
    <property type="entry name" value="MPP_PhoD"/>
    <property type="match status" value="1"/>
</dbReference>
<gene>
    <name evidence="3" type="ORF">BD289DRAFT_364574</name>
</gene>
<dbReference type="PANTHER" id="PTHR46689">
    <property type="entry name" value="MEMBRANE PROTEIN, PUTATIVE-RELATED"/>
    <property type="match status" value="1"/>
</dbReference>
<feature type="compositionally biased region" description="Polar residues" evidence="1">
    <location>
        <begin position="73"/>
        <end position="85"/>
    </location>
</feature>
<feature type="compositionally biased region" description="Low complexity" evidence="1">
    <location>
        <begin position="735"/>
        <end position="748"/>
    </location>
</feature>
<dbReference type="OrthoDB" id="9999821at2759"/>
<dbReference type="STRING" id="2025994.A0A2T3ADL0"/>
<feature type="region of interest" description="Disordered" evidence="1">
    <location>
        <begin position="73"/>
        <end position="94"/>
    </location>
</feature>
<keyword evidence="4" id="KW-1185">Reference proteome</keyword>
<organism evidence="3 4">
    <name type="scientific">Coniella lustricola</name>
    <dbReference type="NCBI Taxonomy" id="2025994"/>
    <lineage>
        <taxon>Eukaryota</taxon>
        <taxon>Fungi</taxon>
        <taxon>Dikarya</taxon>
        <taxon>Ascomycota</taxon>
        <taxon>Pezizomycotina</taxon>
        <taxon>Sordariomycetes</taxon>
        <taxon>Sordariomycetidae</taxon>
        <taxon>Diaporthales</taxon>
        <taxon>Schizoparmaceae</taxon>
        <taxon>Coniella</taxon>
    </lineage>
</organism>
<name>A0A2T3ADL0_9PEZI</name>
<feature type="region of interest" description="Disordered" evidence="1">
    <location>
        <begin position="1"/>
        <end position="60"/>
    </location>
</feature>
<dbReference type="Gene3D" id="3.60.21.70">
    <property type="entry name" value="PhoD-like phosphatase"/>
    <property type="match status" value="1"/>
</dbReference>
<evidence type="ECO:0000313" key="4">
    <source>
        <dbReference type="Proteomes" id="UP000241462"/>
    </source>
</evidence>
<reference evidence="3 4" key="1">
    <citation type="journal article" date="2018" name="Mycol. Prog.">
        <title>Coniella lustricola, a new species from submerged detritus.</title>
        <authorList>
            <person name="Raudabaugh D.B."/>
            <person name="Iturriaga T."/>
            <person name="Carver A."/>
            <person name="Mondo S."/>
            <person name="Pangilinan J."/>
            <person name="Lipzen A."/>
            <person name="He G."/>
            <person name="Amirebrahimi M."/>
            <person name="Grigoriev I.V."/>
            <person name="Miller A.N."/>
        </authorList>
    </citation>
    <scope>NUCLEOTIDE SEQUENCE [LARGE SCALE GENOMIC DNA]</scope>
    <source>
        <strain evidence="3 4">B22-T-1</strain>
    </source>
</reference>
<dbReference type="AlphaFoldDB" id="A0A2T3ADL0"/>
<feature type="compositionally biased region" description="Polar residues" evidence="1">
    <location>
        <begin position="749"/>
        <end position="777"/>
    </location>
</feature>
<dbReference type="InterPro" id="IPR038607">
    <property type="entry name" value="PhoD-like_sf"/>
</dbReference>
<feature type="region of interest" description="Disordered" evidence="1">
    <location>
        <begin position="713"/>
        <end position="804"/>
    </location>
</feature>